<evidence type="ECO:0000313" key="4">
    <source>
        <dbReference type="Proteomes" id="UP000219994"/>
    </source>
</evidence>
<evidence type="ECO:0000259" key="2">
    <source>
        <dbReference type="Pfam" id="PF06114"/>
    </source>
</evidence>
<dbReference type="PANTHER" id="PTHR43236:SF2">
    <property type="entry name" value="BLL0069 PROTEIN"/>
    <property type="match status" value="1"/>
</dbReference>
<feature type="compositionally biased region" description="Low complexity" evidence="1">
    <location>
        <begin position="228"/>
        <end position="246"/>
    </location>
</feature>
<dbReference type="InterPro" id="IPR010359">
    <property type="entry name" value="IrrE_HExxH"/>
</dbReference>
<protein>
    <recommendedName>
        <fullName evidence="2">IrrE N-terminal-like domain-containing protein</fullName>
    </recommendedName>
</protein>
<dbReference type="EMBL" id="NAEP01000028">
    <property type="protein sequence ID" value="PDQ35754.1"/>
    <property type="molecule type" value="Genomic_DNA"/>
</dbReference>
<name>A0A2A6FSA1_9MICO</name>
<evidence type="ECO:0000313" key="3">
    <source>
        <dbReference type="EMBL" id="PDQ35754.1"/>
    </source>
</evidence>
<dbReference type="Proteomes" id="UP000219994">
    <property type="component" value="Unassembled WGS sequence"/>
</dbReference>
<evidence type="ECO:0000256" key="1">
    <source>
        <dbReference type="SAM" id="MobiDB-lite"/>
    </source>
</evidence>
<accession>A0A2A6FSA1</accession>
<sequence>MSSRVAKRSPPSGSLRSWLRSSTDPWVSSLHPHRVSLMYLVQQTSEVEPMAPMPHSPTFTLFHEVAHLINRTSGLCALDETVNEEATANNFAANFLMPETTVRINLKHSDDPFAASEHLARHFKVSNLAAAVRLRRLDVIDNEDLDAIRTASEETWAQKREAMKLPGSFVPAWRLRYRDLSPTYIGVVARALKDRRIDLVDTTYLLNARLPMVEQILGEYYRTLPMSTACRPRSSSTTSAPTAGSSDLDTAECGTSVVL</sequence>
<feature type="domain" description="IrrE N-terminal-like" evidence="2">
    <location>
        <begin position="58"/>
        <end position="134"/>
    </location>
</feature>
<dbReference type="Pfam" id="PF06114">
    <property type="entry name" value="Peptidase_M78"/>
    <property type="match status" value="1"/>
</dbReference>
<reference evidence="4" key="1">
    <citation type="submission" date="2017-03" db="EMBL/GenBank/DDBJ databases">
        <authorList>
            <person name="Lund M.B."/>
        </authorList>
    </citation>
    <scope>NUCLEOTIDE SEQUENCE [LARGE SCALE GENOMIC DNA]</scope>
</reference>
<feature type="region of interest" description="Disordered" evidence="1">
    <location>
        <begin position="228"/>
        <end position="259"/>
    </location>
</feature>
<dbReference type="PANTHER" id="PTHR43236">
    <property type="entry name" value="ANTITOXIN HIGA1"/>
    <property type="match status" value="1"/>
</dbReference>
<comment type="caution">
    <text evidence="3">The sequence shown here is derived from an EMBL/GenBank/DDBJ whole genome shotgun (WGS) entry which is preliminary data.</text>
</comment>
<gene>
    <name evidence="3" type="ORF">B5766_04680</name>
</gene>
<proteinExistence type="predicted"/>
<dbReference type="AlphaFoldDB" id="A0A2A6FSA1"/>
<organism evidence="3 4">
    <name type="scientific">Candidatus Lumbricidiphila eiseniae</name>
    <dbReference type="NCBI Taxonomy" id="1969409"/>
    <lineage>
        <taxon>Bacteria</taxon>
        <taxon>Bacillati</taxon>
        <taxon>Actinomycetota</taxon>
        <taxon>Actinomycetes</taxon>
        <taxon>Micrococcales</taxon>
        <taxon>Microbacteriaceae</taxon>
        <taxon>Candidatus Lumbricidiphila</taxon>
    </lineage>
</organism>
<dbReference type="InterPro" id="IPR052345">
    <property type="entry name" value="Rad_response_metalloprotease"/>
</dbReference>